<dbReference type="EMBL" id="CAJA01000052">
    <property type="protein sequence ID" value="CCH72232.1"/>
    <property type="molecule type" value="Genomic_DNA"/>
</dbReference>
<comment type="caution">
    <text evidence="1">The sequence shown here is derived from an EMBL/GenBank/DDBJ whole genome shotgun (WGS) entry which is preliminary data.</text>
</comment>
<dbReference type="Proteomes" id="UP000035763">
    <property type="component" value="Unassembled WGS sequence"/>
</dbReference>
<dbReference type="AlphaFoldDB" id="W6JTR7"/>
<sequence length="78" mass="8631">MDTITFAYRAGDNEIVIEINGRSLRDLARAVELPEARRTREPKLAGSYAWLPGPFPFGRAAYERAVAELATGLARARP</sequence>
<dbReference type="OrthoDB" id="342114at2"/>
<protein>
    <submittedName>
        <fullName evidence="1">Uncharacterized protein</fullName>
    </submittedName>
</protein>
<evidence type="ECO:0000313" key="2">
    <source>
        <dbReference type="Proteomes" id="UP000035763"/>
    </source>
</evidence>
<proteinExistence type="predicted"/>
<evidence type="ECO:0000313" key="1">
    <source>
        <dbReference type="EMBL" id="CCH72232.1"/>
    </source>
</evidence>
<keyword evidence="2" id="KW-1185">Reference proteome</keyword>
<dbReference type="RefSeq" id="WP_048697434.1">
    <property type="nucleotide sequence ID" value="NZ_HG764815.1"/>
</dbReference>
<name>W6JTR7_9MICO</name>
<gene>
    <name evidence="1" type="ORF">BN11_1450008</name>
</gene>
<accession>W6JTR7</accession>
<organism evidence="1 2">
    <name type="scientific">Nostocoides australiense Ben110</name>
    <dbReference type="NCBI Taxonomy" id="1193182"/>
    <lineage>
        <taxon>Bacteria</taxon>
        <taxon>Bacillati</taxon>
        <taxon>Actinomycetota</taxon>
        <taxon>Actinomycetes</taxon>
        <taxon>Micrococcales</taxon>
        <taxon>Intrasporangiaceae</taxon>
        <taxon>Nostocoides</taxon>
    </lineage>
</organism>
<reference evidence="1 2" key="1">
    <citation type="journal article" date="2013" name="ISME J.">
        <title>A metabolic model for members of the genus Tetrasphaera involved in enhanced biological phosphorus removal.</title>
        <authorList>
            <person name="Kristiansen R."/>
            <person name="Nguyen H.T.T."/>
            <person name="Saunders A.M."/>
            <person name="Nielsen J.L."/>
            <person name="Wimmer R."/>
            <person name="Le V.Q."/>
            <person name="McIlroy S.J."/>
            <person name="Petrovski S."/>
            <person name="Seviour R.J."/>
            <person name="Calteau A."/>
            <person name="Nielsen K.L."/>
            <person name="Nielsen P.H."/>
        </authorList>
    </citation>
    <scope>NUCLEOTIDE SEQUENCE [LARGE SCALE GENOMIC DNA]</scope>
    <source>
        <strain evidence="1 2">Ben110</strain>
    </source>
</reference>